<dbReference type="EMBL" id="LASW01000061">
    <property type="protein sequence ID" value="KKB98676.1"/>
    <property type="molecule type" value="Genomic_DNA"/>
</dbReference>
<sequence length="161" mass="17675">MRTESIDLDDFAGWVPFAALPTAGVPTGPGVYVIVRPTDDPPTFLDVSPAGHFKGKDPTVPVAELEQLWVSGTRVVYIGKANHGAGQGRGLYKRLDEFRRFGAGEPIGHSGGRRIWQLADHADLLVGWRVTDDEEAAAMETEMIARFRAHHGLRPFANMRN</sequence>
<reference evidence="1" key="2">
    <citation type="submission" date="2015-04" db="EMBL/GenBank/DDBJ databases">
        <title>Genome sequence of Mycobacterium arupense strain GUC1.</title>
        <authorList>
            <person name="Greninger A.L."/>
            <person name="Cunningham G."/>
            <person name="Chiu C.Y."/>
            <person name="Miller S."/>
        </authorList>
    </citation>
    <scope>NUCLEOTIDE SEQUENCE</scope>
    <source>
        <strain evidence="1">GUC1</strain>
    </source>
</reference>
<gene>
    <name evidence="2" type="ORF">BST15_20405</name>
    <name evidence="1" type="ORF">WR43_13430</name>
</gene>
<dbReference type="Proteomes" id="UP000192327">
    <property type="component" value="Unassembled WGS sequence"/>
</dbReference>
<accession>A0A0F5MVE3</accession>
<evidence type="ECO:0000313" key="2">
    <source>
        <dbReference type="EMBL" id="OQZ90953.1"/>
    </source>
</evidence>
<reference evidence="3" key="1">
    <citation type="submission" date="2015-04" db="EMBL/GenBank/DDBJ databases">
        <title>Genome sequence of Mycobacterium arupense GUC1.</title>
        <authorList>
            <person name="Greninger A.L."/>
            <person name="Cunningham G."/>
            <person name="Chiu C.Y."/>
            <person name="Miller S."/>
        </authorList>
    </citation>
    <scope>NUCLEOTIDE SEQUENCE [LARGE SCALE GENOMIC DNA]</scope>
    <source>
        <strain evidence="3">GUC1</strain>
    </source>
</reference>
<dbReference type="AlphaFoldDB" id="A0A0F5MVE3"/>
<protein>
    <recommendedName>
        <fullName evidence="5">GIY-YIG nuclease family protein</fullName>
    </recommendedName>
</protein>
<evidence type="ECO:0000313" key="3">
    <source>
        <dbReference type="Proteomes" id="UP000034416"/>
    </source>
</evidence>
<reference evidence="2 4" key="3">
    <citation type="submission" date="2016-12" db="EMBL/GenBank/DDBJ databases">
        <title>The new phylogeny of genus Mycobacterium.</title>
        <authorList>
            <person name="Tortoli E."/>
            <person name="Trovato A."/>
            <person name="Cirillo D.M."/>
        </authorList>
    </citation>
    <scope>NUCLEOTIDE SEQUENCE [LARGE SCALE GENOMIC DNA]</scope>
    <source>
        <strain evidence="2 4">DSM 44942</strain>
    </source>
</reference>
<organism evidence="1 3">
    <name type="scientific">Mycolicibacter arupensis</name>
    <dbReference type="NCBI Taxonomy" id="342002"/>
    <lineage>
        <taxon>Bacteria</taxon>
        <taxon>Bacillati</taxon>
        <taxon>Actinomycetota</taxon>
        <taxon>Actinomycetes</taxon>
        <taxon>Mycobacteriales</taxon>
        <taxon>Mycobacteriaceae</taxon>
        <taxon>Mycolicibacter</taxon>
    </lineage>
</organism>
<dbReference type="PATRIC" id="fig|342002.3.peg.3580"/>
<proteinExistence type="predicted"/>
<dbReference type="EMBL" id="MVHH01000090">
    <property type="protein sequence ID" value="OQZ90953.1"/>
    <property type="molecule type" value="Genomic_DNA"/>
</dbReference>
<dbReference type="STRING" id="342002.BST15_20405"/>
<name>A0A0F5MVE3_9MYCO</name>
<keyword evidence="4" id="KW-1185">Reference proteome</keyword>
<dbReference type="RefSeq" id="WP_046190094.1">
    <property type="nucleotide sequence ID" value="NZ_JACKUJ010000030.1"/>
</dbReference>
<dbReference type="Proteomes" id="UP000034416">
    <property type="component" value="Unassembled WGS sequence"/>
</dbReference>
<evidence type="ECO:0000313" key="4">
    <source>
        <dbReference type="Proteomes" id="UP000192327"/>
    </source>
</evidence>
<evidence type="ECO:0000313" key="1">
    <source>
        <dbReference type="EMBL" id="KKB98676.1"/>
    </source>
</evidence>
<comment type="caution">
    <text evidence="1">The sequence shown here is derived from an EMBL/GenBank/DDBJ whole genome shotgun (WGS) entry which is preliminary data.</text>
</comment>
<dbReference type="OrthoDB" id="7505417at2"/>
<evidence type="ECO:0008006" key="5">
    <source>
        <dbReference type="Google" id="ProtNLM"/>
    </source>
</evidence>